<protein>
    <submittedName>
        <fullName evidence="7">Carbohydrate kinase</fullName>
    </submittedName>
</protein>
<dbReference type="InterPro" id="IPR018485">
    <property type="entry name" value="FGGY_C"/>
</dbReference>
<feature type="domain" description="Carbohydrate kinase FGGY N-terminal" evidence="5">
    <location>
        <begin position="3"/>
        <end position="249"/>
    </location>
</feature>
<dbReference type="EMBL" id="CP034438">
    <property type="protein sequence ID" value="AZN29999.1"/>
    <property type="molecule type" value="Genomic_DNA"/>
</dbReference>
<accession>A0A3Q8WTX1</accession>
<evidence type="ECO:0000256" key="4">
    <source>
        <dbReference type="RuleBase" id="RU003733"/>
    </source>
</evidence>
<reference evidence="7 8" key="1">
    <citation type="submission" date="2018-12" db="EMBL/GenBank/DDBJ databases">
        <title>Complete genome sequence of Flaviflexus salsibiostraticola KCTC 33148.</title>
        <authorList>
            <person name="Bae J.-W."/>
        </authorList>
    </citation>
    <scope>NUCLEOTIDE SEQUENCE [LARGE SCALE GENOMIC DNA]</scope>
    <source>
        <strain evidence="7 8">KCTC 33148</strain>
    </source>
</reference>
<sequence length="517" mass="55529">MEYVMGIDAGTSVVKATIFSLEGREVARAARIVPIHNPESYMAEEDLQDVWMAAVDAISESLTGSAITPDRIRAVAVTGQGDGSWLVDTSGNPVGPAILWTDGRAGDIVDRWGQDGTLSKTFKITGGGPYAGTTSAILRWRIENQPELLERDDIRNVYCKDWVSFKLSGELNSDPSDYSLMGIDTVARDYSDEVLEDFGITAAKKWLPELKKNTDQVGVVTDQASHQTGLRPGTPVFKGGVDISCSSLGCGVAAPGTAMAVIGTAGIVTVATDKPEDAFVPADVGWLIPHTDTTWIRSLGLSSATPNLEWFLREFGEQFRSEAKAVEGRSLYDYLDQELKKMPPGSGGVLYHGYNAPGGERAPFIKPSARASFNGLTGSHTRWNMLKSVYEGVALGIRDCLDPIPVQVDTINMAGGGANSPVWSQIFADVLGRTVSIPAGTEFGAKGAAICAATGVGLFDSLEEGVAATVEPLRIYEPDPAKTALYDDLYDIYVRQRVATMDIWDDLQAFTRKASRA</sequence>
<dbReference type="PANTHER" id="PTHR43095:SF3">
    <property type="entry name" value="L-XYLULOSE_3-KETO-L-GULONATE KINASE"/>
    <property type="match status" value="1"/>
</dbReference>
<dbReference type="PIRSF" id="PIRSF000538">
    <property type="entry name" value="GlpK"/>
    <property type="match status" value="1"/>
</dbReference>
<dbReference type="Pfam" id="PF00370">
    <property type="entry name" value="FGGY_N"/>
    <property type="match status" value="1"/>
</dbReference>
<dbReference type="GO" id="GO:0016301">
    <property type="term" value="F:kinase activity"/>
    <property type="evidence" value="ECO:0007669"/>
    <property type="project" value="UniProtKB-KW"/>
</dbReference>
<gene>
    <name evidence="7" type="ORF">EJO69_06515</name>
</gene>
<dbReference type="SUPFAM" id="SSF53067">
    <property type="entry name" value="Actin-like ATPase domain"/>
    <property type="match status" value="2"/>
</dbReference>
<name>A0A3Q8WTX1_9ACTO</name>
<dbReference type="GO" id="GO:0016773">
    <property type="term" value="F:phosphotransferase activity, alcohol group as acceptor"/>
    <property type="evidence" value="ECO:0007669"/>
    <property type="project" value="InterPro"/>
</dbReference>
<evidence type="ECO:0000259" key="5">
    <source>
        <dbReference type="Pfam" id="PF00370"/>
    </source>
</evidence>
<evidence type="ECO:0000256" key="1">
    <source>
        <dbReference type="ARBA" id="ARBA00009156"/>
    </source>
</evidence>
<feature type="domain" description="Carbohydrate kinase FGGY C-terminal" evidence="6">
    <location>
        <begin position="259"/>
        <end position="454"/>
    </location>
</feature>
<dbReference type="Gene3D" id="3.30.420.40">
    <property type="match status" value="2"/>
</dbReference>
<dbReference type="InterPro" id="IPR018484">
    <property type="entry name" value="FGGY_N"/>
</dbReference>
<keyword evidence="8" id="KW-1185">Reference proteome</keyword>
<dbReference type="InterPro" id="IPR043129">
    <property type="entry name" value="ATPase_NBD"/>
</dbReference>
<dbReference type="Pfam" id="PF02782">
    <property type="entry name" value="FGGY_C"/>
    <property type="match status" value="1"/>
</dbReference>
<evidence type="ECO:0000256" key="3">
    <source>
        <dbReference type="ARBA" id="ARBA00022777"/>
    </source>
</evidence>
<dbReference type="GO" id="GO:0005975">
    <property type="term" value="P:carbohydrate metabolic process"/>
    <property type="evidence" value="ECO:0007669"/>
    <property type="project" value="InterPro"/>
</dbReference>
<dbReference type="AlphaFoldDB" id="A0A3Q8WTX1"/>
<proteinExistence type="inferred from homology"/>
<dbReference type="KEGG" id="fsl:EJO69_06515"/>
<dbReference type="PROSITE" id="PS00445">
    <property type="entry name" value="FGGY_KINASES_2"/>
    <property type="match status" value="1"/>
</dbReference>
<dbReference type="InterPro" id="IPR018483">
    <property type="entry name" value="Carb_kinase_FGGY_CS"/>
</dbReference>
<dbReference type="InterPro" id="IPR050406">
    <property type="entry name" value="FGGY_Carb_Kinase"/>
</dbReference>
<evidence type="ECO:0000259" key="6">
    <source>
        <dbReference type="Pfam" id="PF02782"/>
    </source>
</evidence>
<organism evidence="7 8">
    <name type="scientific">Flaviflexus salsibiostraticola</name>
    <dbReference type="NCBI Taxonomy" id="1282737"/>
    <lineage>
        <taxon>Bacteria</taxon>
        <taxon>Bacillati</taxon>
        <taxon>Actinomycetota</taxon>
        <taxon>Actinomycetes</taxon>
        <taxon>Actinomycetales</taxon>
        <taxon>Actinomycetaceae</taxon>
        <taxon>Flaviflexus</taxon>
    </lineage>
</organism>
<comment type="similarity">
    <text evidence="1 4">Belongs to the FGGY kinase family.</text>
</comment>
<dbReference type="PANTHER" id="PTHR43095">
    <property type="entry name" value="SUGAR KINASE"/>
    <property type="match status" value="1"/>
</dbReference>
<dbReference type="Proteomes" id="UP000270021">
    <property type="component" value="Chromosome"/>
</dbReference>
<dbReference type="InterPro" id="IPR000577">
    <property type="entry name" value="Carb_kinase_FGGY"/>
</dbReference>
<keyword evidence="3 4" id="KW-0418">Kinase</keyword>
<dbReference type="RefSeq" id="WP_126040365.1">
    <property type="nucleotide sequence ID" value="NZ_CP034438.1"/>
</dbReference>
<evidence type="ECO:0000313" key="8">
    <source>
        <dbReference type="Proteomes" id="UP000270021"/>
    </source>
</evidence>
<dbReference type="OrthoDB" id="9805576at2"/>
<evidence type="ECO:0000313" key="7">
    <source>
        <dbReference type="EMBL" id="AZN29999.1"/>
    </source>
</evidence>
<keyword evidence="2 4" id="KW-0808">Transferase</keyword>
<evidence type="ECO:0000256" key="2">
    <source>
        <dbReference type="ARBA" id="ARBA00022679"/>
    </source>
</evidence>